<evidence type="ECO:0000256" key="2">
    <source>
        <dbReference type="ARBA" id="ARBA00022448"/>
    </source>
</evidence>
<dbReference type="EMBL" id="MU155156">
    <property type="protein sequence ID" value="KAF9483198.1"/>
    <property type="molecule type" value="Genomic_DNA"/>
</dbReference>
<comment type="caution">
    <text evidence="8">The sequence shown here is derived from an EMBL/GenBank/DDBJ whole genome shotgun (WGS) entry which is preliminary data.</text>
</comment>
<feature type="transmembrane region" description="Helical" evidence="7">
    <location>
        <begin position="463"/>
        <end position="484"/>
    </location>
</feature>
<protein>
    <submittedName>
        <fullName evidence="8">Allantoate permease</fullName>
    </submittedName>
</protein>
<dbReference type="GO" id="GO:0016020">
    <property type="term" value="C:membrane"/>
    <property type="evidence" value="ECO:0007669"/>
    <property type="project" value="UniProtKB-SubCell"/>
</dbReference>
<evidence type="ECO:0000313" key="8">
    <source>
        <dbReference type="EMBL" id="KAF9483198.1"/>
    </source>
</evidence>
<keyword evidence="5 7" id="KW-0472">Membrane</keyword>
<keyword evidence="3 7" id="KW-0812">Transmembrane</keyword>
<evidence type="ECO:0000256" key="5">
    <source>
        <dbReference type="ARBA" id="ARBA00023136"/>
    </source>
</evidence>
<feature type="transmembrane region" description="Helical" evidence="7">
    <location>
        <begin position="206"/>
        <end position="224"/>
    </location>
</feature>
<accession>A0A9P5Z846</accession>
<dbReference type="InterPro" id="IPR011701">
    <property type="entry name" value="MFS"/>
</dbReference>
<gene>
    <name evidence="8" type="ORF">BDN70DRAFT_852063</name>
</gene>
<feature type="transmembrane region" description="Helical" evidence="7">
    <location>
        <begin position="307"/>
        <end position="329"/>
    </location>
</feature>
<keyword evidence="4 7" id="KW-1133">Transmembrane helix</keyword>
<dbReference type="Pfam" id="PF07690">
    <property type="entry name" value="MFS_1"/>
    <property type="match status" value="1"/>
</dbReference>
<evidence type="ECO:0000256" key="4">
    <source>
        <dbReference type="ARBA" id="ARBA00022989"/>
    </source>
</evidence>
<evidence type="ECO:0000256" key="7">
    <source>
        <dbReference type="SAM" id="Phobius"/>
    </source>
</evidence>
<dbReference type="PANTHER" id="PTHR43791:SF59">
    <property type="entry name" value="TRANSPORTER, PUTATIVE (AFU_ORTHOLOGUE AFUA_1G06550)-RELATED"/>
    <property type="match status" value="1"/>
</dbReference>
<proteinExistence type="inferred from homology"/>
<feature type="transmembrane region" description="Helical" evidence="7">
    <location>
        <begin position="236"/>
        <end position="256"/>
    </location>
</feature>
<evidence type="ECO:0000256" key="1">
    <source>
        <dbReference type="ARBA" id="ARBA00004141"/>
    </source>
</evidence>
<keyword evidence="9" id="KW-1185">Reference proteome</keyword>
<comment type="similarity">
    <text evidence="6">Belongs to the major facilitator superfamily. Allantoate permease family.</text>
</comment>
<dbReference type="AlphaFoldDB" id="A0A9P5Z846"/>
<evidence type="ECO:0000256" key="3">
    <source>
        <dbReference type="ARBA" id="ARBA00022692"/>
    </source>
</evidence>
<comment type="subcellular location">
    <subcellularLocation>
        <location evidence="1">Membrane</location>
        <topology evidence="1">Multi-pass membrane protein</topology>
    </subcellularLocation>
</comment>
<name>A0A9P5Z846_9AGAR</name>
<dbReference type="PANTHER" id="PTHR43791">
    <property type="entry name" value="PERMEASE-RELATED"/>
    <property type="match status" value="1"/>
</dbReference>
<organism evidence="8 9">
    <name type="scientific">Pholiota conissans</name>
    <dbReference type="NCBI Taxonomy" id="109636"/>
    <lineage>
        <taxon>Eukaryota</taxon>
        <taxon>Fungi</taxon>
        <taxon>Dikarya</taxon>
        <taxon>Basidiomycota</taxon>
        <taxon>Agaricomycotina</taxon>
        <taxon>Agaricomycetes</taxon>
        <taxon>Agaricomycetidae</taxon>
        <taxon>Agaricales</taxon>
        <taxon>Agaricineae</taxon>
        <taxon>Strophariaceae</taxon>
        <taxon>Pholiota</taxon>
    </lineage>
</organism>
<dbReference type="InterPro" id="IPR036259">
    <property type="entry name" value="MFS_trans_sf"/>
</dbReference>
<feature type="transmembrane region" description="Helical" evidence="7">
    <location>
        <begin position="173"/>
        <end position="194"/>
    </location>
</feature>
<feature type="transmembrane region" description="Helical" evidence="7">
    <location>
        <begin position="114"/>
        <end position="137"/>
    </location>
</feature>
<dbReference type="OrthoDB" id="6730379at2759"/>
<feature type="transmembrane region" description="Helical" evidence="7">
    <location>
        <begin position="341"/>
        <end position="360"/>
    </location>
</feature>
<dbReference type="Gene3D" id="1.20.1250.20">
    <property type="entry name" value="MFS general substrate transporter like domains"/>
    <property type="match status" value="2"/>
</dbReference>
<feature type="transmembrane region" description="Helical" evidence="7">
    <location>
        <begin position="366"/>
        <end position="387"/>
    </location>
</feature>
<sequence>MSLDDEKLEKYLPPTQLLEVNLAGLDKAEEDLAKSKAVHSHEKNDEALDFLESNSHNVKYVSAEDNTRILRKIDRNIMPIMFAIYFLQYMDKKTISLSSVFGLSRETDLVGDDYSLLGSILFIAQLVFQPLSAYFLVKFRLSIYVPTMVTCWGVTLTCMAAARNFSGLLVSRFFLGGFEASVQGAFILTAQTWYRRREQGIRLAIWYSHAGLVNIFGTLIMFGIGHIRSTLYSYQIISLILGGITMIVGLTSFFLFPDNPVRAKFLTPEEKLIAIERVRANQQGLEVKVFKPKQVYEMVLDVKSWCWMLIALGVSIPAGGIASFGPLIVRGFGFNGDAVMLLLMPYGVLQLLWLALAFWANNRFNTKWLILVLSTITSFSAAVILLCTGREKEDQPILLFAYYLTSSYTPASPTIINWQSSNVAGHTKKNATNAFMIMGIVSGNIIGPLLFNSQDKPYYHRGLTAMIICFGISTLLVIATVLYLRHLNEWNRKRRITRGKAGKIIDYSMLTASAAAEERMKDQSPDTGKHAFDDLTDLQNDEFIVCFFFFV</sequence>
<dbReference type="SUPFAM" id="SSF103473">
    <property type="entry name" value="MFS general substrate transporter"/>
    <property type="match status" value="1"/>
</dbReference>
<reference evidence="8" key="1">
    <citation type="submission" date="2020-11" db="EMBL/GenBank/DDBJ databases">
        <authorList>
            <consortium name="DOE Joint Genome Institute"/>
            <person name="Ahrendt S."/>
            <person name="Riley R."/>
            <person name="Andreopoulos W."/>
            <person name="Labutti K."/>
            <person name="Pangilinan J."/>
            <person name="Ruiz-Duenas F.J."/>
            <person name="Barrasa J.M."/>
            <person name="Sanchez-Garcia M."/>
            <person name="Camarero S."/>
            <person name="Miyauchi S."/>
            <person name="Serrano A."/>
            <person name="Linde D."/>
            <person name="Babiker R."/>
            <person name="Drula E."/>
            <person name="Ayuso-Fernandez I."/>
            <person name="Pacheco R."/>
            <person name="Padilla G."/>
            <person name="Ferreira P."/>
            <person name="Barriuso J."/>
            <person name="Kellner H."/>
            <person name="Castanera R."/>
            <person name="Alfaro M."/>
            <person name="Ramirez L."/>
            <person name="Pisabarro A.G."/>
            <person name="Kuo A."/>
            <person name="Tritt A."/>
            <person name="Lipzen A."/>
            <person name="He G."/>
            <person name="Yan M."/>
            <person name="Ng V."/>
            <person name="Cullen D."/>
            <person name="Martin F."/>
            <person name="Rosso M.-N."/>
            <person name="Henrissat B."/>
            <person name="Hibbett D."/>
            <person name="Martinez A.T."/>
            <person name="Grigoriev I.V."/>
        </authorList>
    </citation>
    <scope>NUCLEOTIDE SEQUENCE</scope>
    <source>
        <strain evidence="8">CIRM-BRFM 674</strain>
    </source>
</reference>
<dbReference type="Proteomes" id="UP000807469">
    <property type="component" value="Unassembled WGS sequence"/>
</dbReference>
<dbReference type="FunFam" id="1.20.1250.20:FF:000064">
    <property type="entry name" value="MFS allantoate transporter"/>
    <property type="match status" value="1"/>
</dbReference>
<feature type="transmembrane region" description="Helical" evidence="7">
    <location>
        <begin position="143"/>
        <end position="161"/>
    </location>
</feature>
<evidence type="ECO:0000256" key="6">
    <source>
        <dbReference type="ARBA" id="ARBA00037968"/>
    </source>
</evidence>
<dbReference type="GO" id="GO:0022857">
    <property type="term" value="F:transmembrane transporter activity"/>
    <property type="evidence" value="ECO:0007669"/>
    <property type="project" value="InterPro"/>
</dbReference>
<feature type="transmembrane region" description="Helical" evidence="7">
    <location>
        <begin position="434"/>
        <end position="451"/>
    </location>
</feature>
<keyword evidence="2" id="KW-0813">Transport</keyword>
<evidence type="ECO:0000313" key="9">
    <source>
        <dbReference type="Proteomes" id="UP000807469"/>
    </source>
</evidence>